<reference evidence="2 3" key="1">
    <citation type="submission" date="2017-09" db="EMBL/GenBank/DDBJ databases">
        <title>Genome sequencing of Besnoitia besnoiti strain Bb-Ger1.</title>
        <authorList>
            <person name="Schares G."/>
            <person name="Venepally P."/>
            <person name="Lorenzi H.A."/>
        </authorList>
    </citation>
    <scope>NUCLEOTIDE SEQUENCE [LARGE SCALE GENOMIC DNA]</scope>
    <source>
        <strain evidence="2 3">Bb-Ger1</strain>
    </source>
</reference>
<keyword evidence="3" id="KW-1185">Reference proteome</keyword>
<dbReference type="EMBL" id="NWUJ01000010">
    <property type="protein sequence ID" value="PFH32631.1"/>
    <property type="molecule type" value="Genomic_DNA"/>
</dbReference>
<dbReference type="GeneID" id="40306305"/>
<gene>
    <name evidence="2" type="ORF">BESB_012430</name>
</gene>
<feature type="compositionally biased region" description="Basic and acidic residues" evidence="1">
    <location>
        <begin position="133"/>
        <end position="167"/>
    </location>
</feature>
<evidence type="ECO:0000313" key="2">
    <source>
        <dbReference type="EMBL" id="PFH32631.1"/>
    </source>
</evidence>
<feature type="region of interest" description="Disordered" evidence="1">
    <location>
        <begin position="66"/>
        <end position="239"/>
    </location>
</feature>
<feature type="compositionally biased region" description="Polar residues" evidence="1">
    <location>
        <begin position="205"/>
        <end position="217"/>
    </location>
</feature>
<feature type="compositionally biased region" description="Polar residues" evidence="1">
    <location>
        <begin position="120"/>
        <end position="132"/>
    </location>
</feature>
<name>A0A2A9M8J4_BESBE</name>
<proteinExistence type="predicted"/>
<evidence type="ECO:0000313" key="3">
    <source>
        <dbReference type="Proteomes" id="UP000224006"/>
    </source>
</evidence>
<sequence>MLQKTLFALFEQGLRVGGALVSALRFIRRRLLLSLRVRKKIFVVSLLFVLLDRVFAVKAPKFLSRGEQKAGKREAAPPASESASASSAGGRDATTAAAPEADGGDAEGDSGGGASEQSAKTTQTIKRSQTQAGRDKRAGECFAEERGEKTGKGAERRSREETPRRAPLEATAAQGREGGPHRGDGWGEETAQGEQASPRAADAPQDNQESADASRQAWTVEAAAERQTGREGEARFARSEHAFVRRQLTAGAVASPSS</sequence>
<accession>A0A2A9M8J4</accession>
<dbReference type="Proteomes" id="UP000224006">
    <property type="component" value="Chromosome IX"/>
</dbReference>
<feature type="compositionally biased region" description="Basic and acidic residues" evidence="1">
    <location>
        <begin position="66"/>
        <end position="75"/>
    </location>
</feature>
<organism evidence="2 3">
    <name type="scientific">Besnoitia besnoiti</name>
    <name type="common">Apicomplexan protozoan</name>
    <dbReference type="NCBI Taxonomy" id="94643"/>
    <lineage>
        <taxon>Eukaryota</taxon>
        <taxon>Sar</taxon>
        <taxon>Alveolata</taxon>
        <taxon>Apicomplexa</taxon>
        <taxon>Conoidasida</taxon>
        <taxon>Coccidia</taxon>
        <taxon>Eucoccidiorida</taxon>
        <taxon>Eimeriorina</taxon>
        <taxon>Sarcocystidae</taxon>
        <taxon>Besnoitia</taxon>
    </lineage>
</organism>
<dbReference type="AlphaFoldDB" id="A0A2A9M8J4"/>
<feature type="compositionally biased region" description="Basic and acidic residues" evidence="1">
    <location>
        <begin position="223"/>
        <end position="239"/>
    </location>
</feature>
<feature type="compositionally biased region" description="Low complexity" evidence="1">
    <location>
        <begin position="76"/>
        <end position="101"/>
    </location>
</feature>
<dbReference type="RefSeq" id="XP_029216640.1">
    <property type="nucleotide sequence ID" value="XM_029359973.1"/>
</dbReference>
<comment type="caution">
    <text evidence="2">The sequence shown here is derived from an EMBL/GenBank/DDBJ whole genome shotgun (WGS) entry which is preliminary data.</text>
</comment>
<protein>
    <submittedName>
        <fullName evidence="2">Transporter, cation channel family protein</fullName>
    </submittedName>
</protein>
<evidence type="ECO:0000256" key="1">
    <source>
        <dbReference type="SAM" id="MobiDB-lite"/>
    </source>
</evidence>
<dbReference type="VEuPathDB" id="ToxoDB:BESB_012430"/>
<dbReference type="KEGG" id="bbes:BESB_012430"/>